<sequence length="594" mass="66375">MSYGSIDGSGFGSRNPFGGPSRQGYQPLATQIDPNELQELFQETSANIFRINSNVTSLERTLRSLGTSNDTQELRDGLHATQQETNKTVTTSTKAIKQLSEIVRGSSRQERLQLDRLNNQLSDAIQRYGAVQKKIAEKSKALLPSGQRSSKQQSPRTPFSDLADDEKIFNGGDGMWQNQSQDQALLSEITEEDLEAIRVREEAIQQIESDMLDVNQIIKDLASMVYEQGDTIGTNLNMLTCKRSSTPESAIAAQLVASTSDPTARGNVTMFTHYTAGTPRQGQHSRTKTRKPNFSPQETEVLVQKVTKHYQLLFGALRGTPAKKHRVWNKILQAVNVLGYCRRDMGDLKHKWRDLRGVVRKKLGEHQRAAAGGGPPQSLVLTPVERKVAETFSTQTIQGEGQGVDTLRNEEEEVPGCTWVPLRTIEMPMQAETDALEQRGALHTSVSSPSPPSSPQRQQRATYGRRSSQTARHPKRKYNVSEFEKQLMDAHLQQSTLLSSWYQQQSSLMIQQNLILENLVEQNKRLADNVESLNRTLEKLVDYQQPRRETVHFVQDCTSGTSARLPSRIASGESVGQSGIEVFSGMILKVEEEI</sequence>
<feature type="compositionally biased region" description="Polar residues" evidence="2">
    <location>
        <begin position="456"/>
        <end position="471"/>
    </location>
</feature>
<feature type="region of interest" description="Disordered" evidence="2">
    <location>
        <begin position="1"/>
        <end position="27"/>
    </location>
</feature>
<name>A0A8C3I186_CHRPI</name>
<feature type="region of interest" description="Disordered" evidence="2">
    <location>
        <begin position="140"/>
        <end position="165"/>
    </location>
</feature>
<accession>A0A8C3I186</accession>
<keyword evidence="5" id="KW-1185">Reference proteome</keyword>
<evidence type="ECO:0000313" key="4">
    <source>
        <dbReference type="Ensembl" id="ENSCPBP00000026913.1"/>
    </source>
</evidence>
<feature type="region of interest" description="Disordered" evidence="2">
    <location>
        <begin position="275"/>
        <end position="298"/>
    </location>
</feature>
<dbReference type="FunFam" id="1.20.58.70:FF:000014">
    <property type="entry name" value="t-SNARE domain containing 1"/>
    <property type="match status" value="1"/>
</dbReference>
<evidence type="ECO:0000259" key="3">
    <source>
        <dbReference type="SMART" id="SM00503"/>
    </source>
</evidence>
<dbReference type="Ensembl" id="ENSCPBT00000031694.1">
    <property type="protein sequence ID" value="ENSCPBP00000026906.1"/>
    <property type="gene ID" value="ENSCPBG00000019095.1"/>
</dbReference>
<dbReference type="Pfam" id="PF14523">
    <property type="entry name" value="Syntaxin_2"/>
    <property type="match status" value="1"/>
</dbReference>
<dbReference type="GO" id="GO:0016020">
    <property type="term" value="C:membrane"/>
    <property type="evidence" value="ECO:0007669"/>
    <property type="project" value="InterPro"/>
</dbReference>
<feature type="region of interest" description="Disordered" evidence="2">
    <location>
        <begin position="437"/>
        <end position="477"/>
    </location>
</feature>
<dbReference type="GO" id="GO:0016192">
    <property type="term" value="P:vesicle-mediated transport"/>
    <property type="evidence" value="ECO:0007669"/>
    <property type="project" value="InterPro"/>
</dbReference>
<evidence type="ECO:0000313" key="5">
    <source>
        <dbReference type="Proteomes" id="UP000694380"/>
    </source>
</evidence>
<keyword evidence="1" id="KW-0175">Coiled coil</keyword>
<evidence type="ECO:0000256" key="2">
    <source>
        <dbReference type="SAM" id="MobiDB-lite"/>
    </source>
</evidence>
<dbReference type="GeneTree" id="ENSGT01000000214440"/>
<feature type="coiled-coil region" evidence="1">
    <location>
        <begin position="516"/>
        <end position="543"/>
    </location>
</feature>
<dbReference type="InterPro" id="IPR010989">
    <property type="entry name" value="SNARE"/>
</dbReference>
<dbReference type="Gene3D" id="1.20.58.70">
    <property type="match status" value="1"/>
</dbReference>
<dbReference type="PANTHER" id="PTHR23098:SF22">
    <property type="entry name" value="MYB-LIKE DOMAIN-CONTAINING PROTEIN"/>
    <property type="match status" value="1"/>
</dbReference>
<protein>
    <submittedName>
        <fullName evidence="4">t-SNARE domain containing 1</fullName>
    </submittedName>
</protein>
<dbReference type="PANTHER" id="PTHR23098">
    <property type="entry name" value="AGAP001331-PA-RELATED"/>
    <property type="match status" value="1"/>
</dbReference>
<dbReference type="Ensembl" id="ENSCPBT00000031702.1">
    <property type="protein sequence ID" value="ENSCPBP00000026913.1"/>
    <property type="gene ID" value="ENSCPBG00000019095.1"/>
</dbReference>
<dbReference type="SUPFAM" id="SSF47661">
    <property type="entry name" value="t-snare proteins"/>
    <property type="match status" value="1"/>
</dbReference>
<organism evidence="4 5">
    <name type="scientific">Chrysemys picta bellii</name>
    <name type="common">Western painted turtle</name>
    <name type="synonym">Emys bellii</name>
    <dbReference type="NCBI Taxonomy" id="8478"/>
    <lineage>
        <taxon>Eukaryota</taxon>
        <taxon>Metazoa</taxon>
        <taxon>Chordata</taxon>
        <taxon>Craniata</taxon>
        <taxon>Vertebrata</taxon>
        <taxon>Euteleostomi</taxon>
        <taxon>Archelosauria</taxon>
        <taxon>Testudinata</taxon>
        <taxon>Testudines</taxon>
        <taxon>Cryptodira</taxon>
        <taxon>Durocryptodira</taxon>
        <taxon>Testudinoidea</taxon>
        <taxon>Emydidae</taxon>
        <taxon>Chrysemys</taxon>
    </lineage>
</organism>
<dbReference type="InterPro" id="IPR028002">
    <property type="entry name" value="Myb_DNA-bind_5"/>
</dbReference>
<feature type="compositionally biased region" description="Polar residues" evidence="2">
    <location>
        <begin position="146"/>
        <end position="157"/>
    </location>
</feature>
<dbReference type="InterPro" id="IPR006011">
    <property type="entry name" value="Syntaxin_N"/>
</dbReference>
<proteinExistence type="predicted"/>
<reference evidence="4" key="1">
    <citation type="submission" date="2025-05" db="UniProtKB">
        <authorList>
            <consortium name="Ensembl"/>
        </authorList>
    </citation>
    <scope>IDENTIFICATION</scope>
</reference>
<feature type="domain" description="Syntaxin N-terminal" evidence="3">
    <location>
        <begin position="29"/>
        <end position="140"/>
    </location>
</feature>
<dbReference type="Proteomes" id="UP000694380">
    <property type="component" value="Unplaced"/>
</dbReference>
<dbReference type="SMART" id="SM00503">
    <property type="entry name" value="SynN"/>
    <property type="match status" value="1"/>
</dbReference>
<dbReference type="Pfam" id="PF13873">
    <property type="entry name" value="Myb_DNA-bind_5"/>
    <property type="match status" value="1"/>
</dbReference>
<dbReference type="Gene3D" id="1.20.5.110">
    <property type="match status" value="1"/>
</dbReference>
<dbReference type="AlphaFoldDB" id="A0A8C3I186"/>
<feature type="coiled-coil region" evidence="1">
    <location>
        <begin position="107"/>
        <end position="134"/>
    </location>
</feature>
<evidence type="ECO:0000256" key="1">
    <source>
        <dbReference type="SAM" id="Coils"/>
    </source>
</evidence>
<dbReference type="GO" id="GO:0005634">
    <property type="term" value="C:nucleus"/>
    <property type="evidence" value="ECO:0007669"/>
    <property type="project" value="TreeGrafter"/>
</dbReference>
<gene>
    <name evidence="4" type="primary">TSNARE1</name>
</gene>